<dbReference type="Pfam" id="PF12796">
    <property type="entry name" value="Ank_2"/>
    <property type="match status" value="1"/>
</dbReference>
<feature type="transmembrane region" description="Helical" evidence="2">
    <location>
        <begin position="565"/>
        <end position="594"/>
    </location>
</feature>
<dbReference type="AlphaFoldDB" id="A0A7J7LA54"/>
<evidence type="ECO:0000256" key="1">
    <source>
        <dbReference type="SAM" id="MobiDB-lite"/>
    </source>
</evidence>
<evidence type="ECO:0000313" key="5">
    <source>
        <dbReference type="Proteomes" id="UP000541444"/>
    </source>
</evidence>
<dbReference type="SUPFAM" id="SSF48403">
    <property type="entry name" value="Ankyrin repeat"/>
    <property type="match status" value="2"/>
</dbReference>
<dbReference type="InterPro" id="IPR036770">
    <property type="entry name" value="Ankyrin_rpt-contain_sf"/>
</dbReference>
<organism evidence="4 5">
    <name type="scientific">Kingdonia uniflora</name>
    <dbReference type="NCBI Taxonomy" id="39325"/>
    <lineage>
        <taxon>Eukaryota</taxon>
        <taxon>Viridiplantae</taxon>
        <taxon>Streptophyta</taxon>
        <taxon>Embryophyta</taxon>
        <taxon>Tracheophyta</taxon>
        <taxon>Spermatophyta</taxon>
        <taxon>Magnoliopsida</taxon>
        <taxon>Ranunculales</taxon>
        <taxon>Circaeasteraceae</taxon>
        <taxon>Kingdonia</taxon>
    </lineage>
</organism>
<dbReference type="OrthoDB" id="1880601at2759"/>
<keyword evidence="2" id="KW-1133">Transmembrane helix</keyword>
<feature type="domain" description="PGG" evidence="3">
    <location>
        <begin position="527"/>
        <end position="639"/>
    </location>
</feature>
<comment type="caution">
    <text evidence="4">The sequence shown here is derived from an EMBL/GenBank/DDBJ whole genome shotgun (WGS) entry which is preliminary data.</text>
</comment>
<dbReference type="PANTHER" id="PTHR24177">
    <property type="entry name" value="CASKIN"/>
    <property type="match status" value="1"/>
</dbReference>
<dbReference type="SMART" id="SM00248">
    <property type="entry name" value="ANK"/>
    <property type="match status" value="3"/>
</dbReference>
<evidence type="ECO:0000259" key="3">
    <source>
        <dbReference type="Pfam" id="PF13962"/>
    </source>
</evidence>
<feature type="transmembrane region" description="Helical" evidence="2">
    <location>
        <begin position="646"/>
        <end position="675"/>
    </location>
</feature>
<reference evidence="4 5" key="1">
    <citation type="journal article" date="2020" name="IScience">
        <title>Genome Sequencing of the Endangered Kingdonia uniflora (Circaeasteraceae, Ranunculales) Reveals Potential Mechanisms of Evolutionary Specialization.</title>
        <authorList>
            <person name="Sun Y."/>
            <person name="Deng T."/>
            <person name="Zhang A."/>
            <person name="Moore M.J."/>
            <person name="Landis J.B."/>
            <person name="Lin N."/>
            <person name="Zhang H."/>
            <person name="Zhang X."/>
            <person name="Huang J."/>
            <person name="Zhang X."/>
            <person name="Sun H."/>
            <person name="Wang H."/>
        </authorList>
    </citation>
    <scope>NUCLEOTIDE SEQUENCE [LARGE SCALE GENOMIC DNA]</scope>
    <source>
        <strain evidence="4">TB1705</strain>
        <tissue evidence="4">Leaf</tissue>
    </source>
</reference>
<feature type="region of interest" description="Disordered" evidence="1">
    <location>
        <begin position="1"/>
        <end position="59"/>
    </location>
</feature>
<dbReference type="GO" id="GO:0016020">
    <property type="term" value="C:membrane"/>
    <property type="evidence" value="ECO:0007669"/>
    <property type="project" value="TreeGrafter"/>
</dbReference>
<sequence length="692" mass="77882">MAKKKKHRKQKNQANLNPSAASSSREHKDIDTEEPAGHGVLPNPSLHSENKKKGKEKEVLPVLTEEKKKKDLTQYQPLYRAALKGDWRSARHFFDLHSDAVTAEITSTSATALHVAVGAGHATPFVEKLVELMPLEALTLRDNDGRTALCFAGISGNTKAAEILVRKNPDLPNLHNHWRQIPLGYAAKYGHKETLLYLLSVTNNSLFSGMYGVWFLNHLIVTGFHDVALHLVEQHPGLASYREQKKDDPKCKAKVNDGNGDDDELSSLTPLYCLAARPSAFASGTHLTFWQQLFYAYIHVEIKNSNILPITHGILDPNPNSLHVFNWHQFLQGIKLKIDAITQLVPWIKRIHDRKLKHMQTLQPVKCICAELKGLDNTMMSLVKEEILEAARSGTYEVVRECLQSLPYSIWLTDDDGRNVLHLAILHRQVKVFNLIYQISSFKNFILVHTDKSDNNLFHLAGRLAPPPQLNFVSGAVLQMQRELQWFKEVEKHIQPYYRIKKNKDAKQPKEVFTEEHGDLVKEGEVWMKDTSTSCMVVATLIATIMFTAAFTVPGGNNSDQGVPIFLQASSFMIFVISDAVGFFFSITSVLMFLSILTSRYAEEDFLYSLPKRLIIGLTTLFISIASMMIAYGATLFIVLSTKITWIVAPVTLLSCVPLGLFGLLPFLLLLELILNTYGPSIFHKQSEDIIH</sequence>
<accession>A0A7J7LA54</accession>
<protein>
    <recommendedName>
        <fullName evidence="3">PGG domain-containing protein</fullName>
    </recommendedName>
</protein>
<feature type="compositionally biased region" description="Polar residues" evidence="1">
    <location>
        <begin position="12"/>
        <end position="23"/>
    </location>
</feature>
<evidence type="ECO:0000256" key="2">
    <source>
        <dbReference type="SAM" id="Phobius"/>
    </source>
</evidence>
<keyword evidence="2" id="KW-0472">Membrane</keyword>
<evidence type="ECO:0000313" key="4">
    <source>
        <dbReference type="EMBL" id="KAF6139452.1"/>
    </source>
</evidence>
<keyword evidence="5" id="KW-1185">Reference proteome</keyword>
<feature type="compositionally biased region" description="Basic residues" evidence="1">
    <location>
        <begin position="1"/>
        <end position="11"/>
    </location>
</feature>
<feature type="transmembrane region" description="Helical" evidence="2">
    <location>
        <begin position="535"/>
        <end position="553"/>
    </location>
</feature>
<dbReference type="Pfam" id="PF13962">
    <property type="entry name" value="PGG"/>
    <property type="match status" value="1"/>
</dbReference>
<dbReference type="PANTHER" id="PTHR24177:SF292">
    <property type="entry name" value="ANKYRIN REPEAT FAMILY PROTEIN-RELATED"/>
    <property type="match status" value="1"/>
</dbReference>
<keyword evidence="2" id="KW-0812">Transmembrane</keyword>
<feature type="compositionally biased region" description="Basic and acidic residues" evidence="1">
    <location>
        <begin position="48"/>
        <end position="59"/>
    </location>
</feature>
<gene>
    <name evidence="4" type="ORF">GIB67_026294</name>
</gene>
<name>A0A7J7LA54_9MAGN</name>
<dbReference type="EMBL" id="JACGCM010002493">
    <property type="protein sequence ID" value="KAF6139452.1"/>
    <property type="molecule type" value="Genomic_DNA"/>
</dbReference>
<feature type="transmembrane region" description="Helical" evidence="2">
    <location>
        <begin position="614"/>
        <end position="640"/>
    </location>
</feature>
<dbReference type="Gene3D" id="1.25.40.20">
    <property type="entry name" value="Ankyrin repeat-containing domain"/>
    <property type="match status" value="2"/>
</dbReference>
<proteinExistence type="predicted"/>
<dbReference type="Proteomes" id="UP000541444">
    <property type="component" value="Unassembled WGS sequence"/>
</dbReference>
<dbReference type="InterPro" id="IPR026961">
    <property type="entry name" value="PGG_dom"/>
</dbReference>
<dbReference type="InterPro" id="IPR002110">
    <property type="entry name" value="Ankyrin_rpt"/>
</dbReference>